<keyword evidence="11" id="KW-1185">Reference proteome</keyword>
<evidence type="ECO:0000313" key="11">
    <source>
        <dbReference type="Proteomes" id="UP000694412"/>
    </source>
</evidence>
<keyword evidence="3" id="KW-0963">Cytoplasm</keyword>
<evidence type="ECO:0000256" key="4">
    <source>
        <dbReference type="ARBA" id="ARBA00022553"/>
    </source>
</evidence>
<reference evidence="10" key="2">
    <citation type="submission" date="2025-08" db="UniProtKB">
        <authorList>
            <consortium name="Ensembl"/>
        </authorList>
    </citation>
    <scope>IDENTIFICATION</scope>
</reference>
<evidence type="ECO:0000313" key="10">
    <source>
        <dbReference type="Ensembl" id="ENSCJPP00005017440.1"/>
    </source>
</evidence>
<dbReference type="SUPFAM" id="SSF50044">
    <property type="entry name" value="SH3-domain"/>
    <property type="match status" value="1"/>
</dbReference>
<proteinExistence type="predicted"/>
<dbReference type="PROSITE" id="PS50826">
    <property type="entry name" value="RUN"/>
    <property type="match status" value="1"/>
</dbReference>
<feature type="region of interest" description="Disordered" evidence="6">
    <location>
        <begin position="317"/>
        <end position="347"/>
    </location>
</feature>
<comment type="subcellular location">
    <subcellularLocation>
        <location evidence="1">Cytoplasm</location>
    </subcellularLocation>
</comment>
<feature type="region of interest" description="Disordered" evidence="6">
    <location>
        <begin position="1113"/>
        <end position="1214"/>
    </location>
</feature>
<feature type="compositionally biased region" description="Gly residues" evidence="6">
    <location>
        <begin position="630"/>
        <end position="642"/>
    </location>
</feature>
<dbReference type="InterPro" id="IPR047341">
    <property type="entry name" value="RUN_RUSC1"/>
</dbReference>
<dbReference type="SUPFAM" id="SSF140741">
    <property type="entry name" value="RUN domain-like"/>
    <property type="match status" value="1"/>
</dbReference>
<feature type="compositionally biased region" description="Polar residues" evidence="6">
    <location>
        <begin position="609"/>
        <end position="620"/>
    </location>
</feature>
<reference evidence="10" key="3">
    <citation type="submission" date="2025-09" db="UniProtKB">
        <authorList>
            <consortium name="Ensembl"/>
        </authorList>
    </citation>
    <scope>IDENTIFICATION</scope>
</reference>
<dbReference type="CDD" id="cd17701">
    <property type="entry name" value="RUN_RUSC1"/>
    <property type="match status" value="1"/>
</dbReference>
<feature type="region of interest" description="Disordered" evidence="6">
    <location>
        <begin position="361"/>
        <end position="438"/>
    </location>
</feature>
<evidence type="ECO:0000256" key="3">
    <source>
        <dbReference type="ARBA" id="ARBA00022490"/>
    </source>
</evidence>
<feature type="region of interest" description="Disordered" evidence="6">
    <location>
        <begin position="561"/>
        <end position="743"/>
    </location>
</feature>
<feature type="compositionally biased region" description="Basic and acidic residues" evidence="6">
    <location>
        <begin position="208"/>
        <end position="220"/>
    </location>
</feature>
<dbReference type="FunFam" id="1.20.58.900:FF:000006">
    <property type="entry name" value="RUN and SH3 domain containing 1"/>
    <property type="match status" value="1"/>
</dbReference>
<dbReference type="Pfam" id="PF00018">
    <property type="entry name" value="SH3_1"/>
    <property type="match status" value="1"/>
</dbReference>
<feature type="compositionally biased region" description="Basic and acidic residues" evidence="6">
    <location>
        <begin position="702"/>
        <end position="717"/>
    </location>
</feature>
<feature type="compositionally biased region" description="Basic and acidic residues" evidence="6">
    <location>
        <begin position="680"/>
        <end position="690"/>
    </location>
</feature>
<feature type="compositionally biased region" description="Low complexity" evidence="6">
    <location>
        <begin position="337"/>
        <end position="347"/>
    </location>
</feature>
<feature type="domain" description="SH3" evidence="8">
    <location>
        <begin position="1250"/>
        <end position="1308"/>
    </location>
</feature>
<keyword evidence="7" id="KW-0732">Signal</keyword>
<dbReference type="SMART" id="SM00326">
    <property type="entry name" value="SH3"/>
    <property type="match status" value="1"/>
</dbReference>
<dbReference type="PANTHER" id="PTHR15591">
    <property type="entry name" value="RUN AND SH3 DOMAIN CONTAINING"/>
    <property type="match status" value="1"/>
</dbReference>
<feature type="region of interest" description="Disordered" evidence="6">
    <location>
        <begin position="456"/>
        <end position="488"/>
    </location>
</feature>
<evidence type="ECO:0000256" key="1">
    <source>
        <dbReference type="ARBA" id="ARBA00004496"/>
    </source>
</evidence>
<dbReference type="Gene3D" id="2.30.30.40">
    <property type="entry name" value="SH3 Domains"/>
    <property type="match status" value="1"/>
</dbReference>
<evidence type="ECO:0000259" key="8">
    <source>
        <dbReference type="PROSITE" id="PS50002"/>
    </source>
</evidence>
<dbReference type="GO" id="GO:0031410">
    <property type="term" value="C:cytoplasmic vesicle"/>
    <property type="evidence" value="ECO:0007669"/>
    <property type="project" value="TreeGrafter"/>
</dbReference>
<dbReference type="InterPro" id="IPR047343">
    <property type="entry name" value="RUSC1_2"/>
</dbReference>
<feature type="signal peptide" evidence="7">
    <location>
        <begin position="1"/>
        <end position="26"/>
    </location>
</feature>
<evidence type="ECO:0000256" key="2">
    <source>
        <dbReference type="ARBA" id="ARBA00022443"/>
    </source>
</evidence>
<gene>
    <name evidence="10" type="primary">RUSC1</name>
</gene>
<dbReference type="Gene3D" id="1.20.58.900">
    <property type="match status" value="1"/>
</dbReference>
<reference evidence="10" key="1">
    <citation type="submission" date="2015-11" db="EMBL/GenBank/DDBJ databases">
        <authorList>
            <consortium name="International Coturnix japonica Genome Analysis Consortium"/>
            <person name="Warren W."/>
            <person name="Burt D.W."/>
            <person name="Antin P.B."/>
            <person name="Lanford R."/>
            <person name="Gros J."/>
            <person name="Wilson R.K."/>
        </authorList>
    </citation>
    <scope>NUCLEOTIDE SEQUENCE [LARGE SCALE GENOMIC DNA]</scope>
</reference>
<feature type="domain" description="RUN" evidence="9">
    <location>
        <begin position="786"/>
        <end position="930"/>
    </location>
</feature>
<evidence type="ECO:0000259" key="9">
    <source>
        <dbReference type="PROSITE" id="PS50826"/>
    </source>
</evidence>
<evidence type="ECO:0000256" key="7">
    <source>
        <dbReference type="SAM" id="SignalP"/>
    </source>
</evidence>
<dbReference type="InterPro" id="IPR004012">
    <property type="entry name" value="Run_dom"/>
</dbReference>
<dbReference type="SMART" id="SM00593">
    <property type="entry name" value="RUN"/>
    <property type="match status" value="1"/>
</dbReference>
<dbReference type="PROSITE" id="PS50002">
    <property type="entry name" value="SH3"/>
    <property type="match status" value="1"/>
</dbReference>
<organism evidence="10 11">
    <name type="scientific">Coturnix japonica</name>
    <name type="common">Japanese quail</name>
    <name type="synonym">Coturnix coturnix japonica</name>
    <dbReference type="NCBI Taxonomy" id="93934"/>
    <lineage>
        <taxon>Eukaryota</taxon>
        <taxon>Metazoa</taxon>
        <taxon>Chordata</taxon>
        <taxon>Craniata</taxon>
        <taxon>Vertebrata</taxon>
        <taxon>Euteleostomi</taxon>
        <taxon>Archelosauria</taxon>
        <taxon>Archosauria</taxon>
        <taxon>Dinosauria</taxon>
        <taxon>Saurischia</taxon>
        <taxon>Theropoda</taxon>
        <taxon>Coelurosauria</taxon>
        <taxon>Aves</taxon>
        <taxon>Neognathae</taxon>
        <taxon>Galloanserae</taxon>
        <taxon>Galliformes</taxon>
        <taxon>Phasianidae</taxon>
        <taxon>Perdicinae</taxon>
        <taxon>Coturnix</taxon>
    </lineage>
</organism>
<dbReference type="Pfam" id="PF02759">
    <property type="entry name" value="RUN"/>
    <property type="match status" value="1"/>
</dbReference>
<feature type="region of interest" description="Disordered" evidence="6">
    <location>
        <begin position="943"/>
        <end position="1004"/>
    </location>
</feature>
<feature type="compositionally biased region" description="Low complexity" evidence="6">
    <location>
        <begin position="1118"/>
        <end position="1133"/>
    </location>
</feature>
<keyword evidence="4" id="KW-0597">Phosphoprotein</keyword>
<dbReference type="Proteomes" id="UP000694412">
    <property type="component" value="Chromosome 25"/>
</dbReference>
<feature type="compositionally biased region" description="Pro residues" evidence="6">
    <location>
        <begin position="1144"/>
        <end position="1159"/>
    </location>
</feature>
<feature type="region of interest" description="Disordered" evidence="6">
    <location>
        <begin position="203"/>
        <end position="229"/>
    </location>
</feature>
<accession>A0A8C2TRP9</accession>
<sequence length="1308" mass="139515">MALQPRSPRCFLLPLGWVGLSWVGFAAPVLPPPIGLSCIGLGWDGFAAPVPPVLPPPIGLSWVGFAAPVLPPPIGLNWVGLAAPGLCWVVLALQPRSSRCFLVPLSRFGCLILMPCVNKCNLLPCCFFWSRRCGAEGGSLPIPPPSFSIQPSLLPSPHVGGCAQWGGRFGAAPPRRIQRPEPPQRGAVCAAVEARKVPPALGGAGWCERNRPSEEPRSSQEEEEEEEDGVMLAPKKGLLCNLNHIHLQHISLGLHLSRHPELQDSTGLGEQKCCSGCRESCEQVDANSNSPSLKCRCCQSHPELPAVLGLQNQPVPEEEEFPHLHDGEEAVSPCDPPSTSSSVSSCSDFSLDESPVSVYYRGFPAEGSQSPTEQLGVVPAEDEQDEPGVVEGRDPNLNPAALQGEEDLTGGSPDSLCSSSSSGSSSLGSHYDETSAVQQNAASPIDLNCNPLPDSSAAPCGWEQSLNNAPKPQPRLGSVPPPVPPRPKRRLQLLNGHGAERPALPARPAAPEPGSELCRDEAKKNITSFHELAQKRKKNTAGIAPIPTRVDRSDWLIVFSPDTELPPHNELLPSTAGRDTKQPQQEWGVKHPGSVQREVTTFKELRYRSASNKPKGQQTAPQRPPPPPGGSDGSSWGSGLGGRLPAPPESQQGRRRPRPALQPIAEGRQRDAGLPLQSRPGEHRGCDTRTWRSGGSGGDPRGSGEAESREETHEEAARPSPPAAGAPGAAQPHGDGPDGRRGALAEQKKALLIAVSTAVDKVIAHFSSARNVVQKAQLGDSWLSPDVGYLLLHTLCPALYGLVEDGLKPFQKDVITGQRRNSPWSVVEASVKTGPNTRSLHNLCWRVAGLAPLSSTRQKFHAFILGLLNTKQLEQWVSHLQNSPGVISMLYFPTAFFALSQGPLPHLADELLLLIQPLSVLTFHLDLLFEHHHLSVDVRPLSRRMDSPPSPTHHFAQGAAQPLEGQSSTTGASLEDELPPDTLGRAPTAEESPRSQCQAAVRSPQMGAALQQTFQHVLRWGDQLSRAFLGADSSPGVVRPEAGTWDTGAGPSGWWAQLSQASRIYTAPSKERFPFVWWTKLRMAAVDPSPDQVVQPPLREPKGTELQLLQTKALPELSSPNSSSSADTSGTSSPEDLVLLAGSPLPPAAQKPLAAPPQPGAGRSQAAPPDPGACSAGPDRGSWLGRLFGASSPSARSSPPSPDGITVRSRRPSSWLSPSSRVLAVVVKGLVAEKSRAPQQPEKKLPDSLQTHRAVRALCDHVGAADGHLSFQKGDVLQLLSTVDEDWIRCCHGNSTGLVPVGYTSLIL</sequence>
<protein>
    <submittedName>
        <fullName evidence="10">RUN and SH3 domain containing 1</fullName>
    </submittedName>
</protein>
<name>A0A8C2TRP9_COTJA</name>
<dbReference type="InterPro" id="IPR001452">
    <property type="entry name" value="SH3_domain"/>
</dbReference>
<feature type="compositionally biased region" description="Low complexity" evidence="6">
    <location>
        <begin position="410"/>
        <end position="429"/>
    </location>
</feature>
<dbReference type="GeneTree" id="ENSGT00900000141033"/>
<evidence type="ECO:0000256" key="5">
    <source>
        <dbReference type="PROSITE-ProRule" id="PRU00192"/>
    </source>
</evidence>
<feature type="chain" id="PRO_5034639461" evidence="7">
    <location>
        <begin position="27"/>
        <end position="1308"/>
    </location>
</feature>
<dbReference type="InterPro" id="IPR036028">
    <property type="entry name" value="SH3-like_dom_sf"/>
</dbReference>
<keyword evidence="2 5" id="KW-0728">SH3 domain</keyword>
<dbReference type="PANTHER" id="PTHR15591:SF11">
    <property type="entry name" value="AP-4 COMPLEX ACCESSORY SUBUNIT RUSC1"/>
    <property type="match status" value="1"/>
</dbReference>
<evidence type="ECO:0000256" key="6">
    <source>
        <dbReference type="SAM" id="MobiDB-lite"/>
    </source>
</evidence>
<dbReference type="InterPro" id="IPR037213">
    <property type="entry name" value="Run_dom_sf"/>
</dbReference>
<feature type="compositionally biased region" description="Low complexity" evidence="6">
    <location>
        <begin position="725"/>
        <end position="734"/>
    </location>
</feature>
<dbReference type="Ensembl" id="ENSCJPT00005024303.1">
    <property type="protein sequence ID" value="ENSCJPP00005017440.1"/>
    <property type="gene ID" value="ENSCJPG00005014235.1"/>
</dbReference>